<name>A0A7W8IHR1_9BACT</name>
<protein>
    <submittedName>
        <fullName evidence="3">Uncharacterized protein</fullName>
    </submittedName>
</protein>
<sequence>MHVPLRKSLCCTLALLLASTPLTRAQQNSTVSPPPTPSQIQQAHTVFLTNSGTDPNFPIDETKAFNDIYAALQAWGHYQLVNSPDEADLVFQLRDIAPITDVTGNDGGVYSYTSPAFQLTIIDLRSNIALWTITSPIYLAGKNQVFARWVSISETNLVSRVKVVAGQPLTPDETADLTTVPNYHHVRTGLIIVGLVVGTGVAGGLILHHLFENSLADQKASQDAFCKANNIPLSECAGG</sequence>
<keyword evidence="1" id="KW-1133">Transmembrane helix</keyword>
<feature type="chain" id="PRO_5031111924" evidence="2">
    <location>
        <begin position="26"/>
        <end position="239"/>
    </location>
</feature>
<proteinExistence type="predicted"/>
<keyword evidence="4" id="KW-1185">Reference proteome</keyword>
<keyword evidence="1" id="KW-0812">Transmembrane</keyword>
<keyword evidence="1" id="KW-0472">Membrane</keyword>
<evidence type="ECO:0000256" key="1">
    <source>
        <dbReference type="SAM" id="Phobius"/>
    </source>
</evidence>
<reference evidence="3" key="1">
    <citation type="submission" date="2020-08" db="EMBL/GenBank/DDBJ databases">
        <title>Genomic Encyclopedia of Type Strains, Phase IV (KMG-V): Genome sequencing to study the core and pangenomes of soil and plant-associated prokaryotes.</title>
        <authorList>
            <person name="Whitman W."/>
        </authorList>
    </citation>
    <scope>NUCLEOTIDE SEQUENCE [LARGE SCALE GENOMIC DNA]</scope>
    <source>
        <strain evidence="3">M8UP27</strain>
    </source>
</reference>
<keyword evidence="2" id="KW-0732">Signal</keyword>
<organism evidence="3 4">
    <name type="scientific">Tunturiibacter empetritectus</name>
    <dbReference type="NCBI Taxonomy" id="3069691"/>
    <lineage>
        <taxon>Bacteria</taxon>
        <taxon>Pseudomonadati</taxon>
        <taxon>Acidobacteriota</taxon>
        <taxon>Terriglobia</taxon>
        <taxon>Terriglobales</taxon>
        <taxon>Acidobacteriaceae</taxon>
        <taxon>Tunturiibacter</taxon>
    </lineage>
</organism>
<feature type="transmembrane region" description="Helical" evidence="1">
    <location>
        <begin position="189"/>
        <end position="211"/>
    </location>
</feature>
<evidence type="ECO:0000256" key="2">
    <source>
        <dbReference type="SAM" id="SignalP"/>
    </source>
</evidence>
<comment type="caution">
    <text evidence="3">The sequence shown here is derived from an EMBL/GenBank/DDBJ whole genome shotgun (WGS) entry which is preliminary data.</text>
</comment>
<dbReference type="Proteomes" id="UP000568106">
    <property type="component" value="Unassembled WGS sequence"/>
</dbReference>
<dbReference type="AlphaFoldDB" id="A0A7W8IHR1"/>
<accession>A0A7W8IHR1</accession>
<evidence type="ECO:0000313" key="4">
    <source>
        <dbReference type="Proteomes" id="UP000568106"/>
    </source>
</evidence>
<dbReference type="EMBL" id="JACHDY010000001">
    <property type="protein sequence ID" value="MBB5316515.1"/>
    <property type="molecule type" value="Genomic_DNA"/>
</dbReference>
<feature type="signal peptide" evidence="2">
    <location>
        <begin position="1"/>
        <end position="25"/>
    </location>
</feature>
<gene>
    <name evidence="3" type="ORF">HDF09_001165</name>
</gene>
<evidence type="ECO:0000313" key="3">
    <source>
        <dbReference type="EMBL" id="MBB5316515.1"/>
    </source>
</evidence>